<reference evidence="6" key="1">
    <citation type="journal article" date="2013" name="Nature">
        <title>Pan genome of the phytoplankton Emiliania underpins its global distribution.</title>
        <authorList>
            <person name="Read B.A."/>
            <person name="Kegel J."/>
            <person name="Klute M.J."/>
            <person name="Kuo A."/>
            <person name="Lefebvre S.C."/>
            <person name="Maumus F."/>
            <person name="Mayer C."/>
            <person name="Miller J."/>
            <person name="Monier A."/>
            <person name="Salamov A."/>
            <person name="Young J."/>
            <person name="Aguilar M."/>
            <person name="Claverie J.M."/>
            <person name="Frickenhaus S."/>
            <person name="Gonzalez K."/>
            <person name="Herman E.K."/>
            <person name="Lin Y.C."/>
            <person name="Napier J."/>
            <person name="Ogata H."/>
            <person name="Sarno A.F."/>
            <person name="Shmutz J."/>
            <person name="Schroeder D."/>
            <person name="de Vargas C."/>
            <person name="Verret F."/>
            <person name="von Dassow P."/>
            <person name="Valentin K."/>
            <person name="Van de Peer Y."/>
            <person name="Wheeler G."/>
            <person name="Dacks J.B."/>
            <person name="Delwiche C.F."/>
            <person name="Dyhrman S.T."/>
            <person name="Glockner G."/>
            <person name="John U."/>
            <person name="Richards T."/>
            <person name="Worden A.Z."/>
            <person name="Zhang X."/>
            <person name="Grigoriev I.V."/>
            <person name="Allen A.E."/>
            <person name="Bidle K."/>
            <person name="Borodovsky M."/>
            <person name="Bowler C."/>
            <person name="Brownlee C."/>
            <person name="Cock J.M."/>
            <person name="Elias M."/>
            <person name="Gladyshev V.N."/>
            <person name="Groth M."/>
            <person name="Guda C."/>
            <person name="Hadaegh A."/>
            <person name="Iglesias-Rodriguez M.D."/>
            <person name="Jenkins J."/>
            <person name="Jones B.M."/>
            <person name="Lawson T."/>
            <person name="Leese F."/>
            <person name="Lindquist E."/>
            <person name="Lobanov A."/>
            <person name="Lomsadze A."/>
            <person name="Malik S.B."/>
            <person name="Marsh M.E."/>
            <person name="Mackinder L."/>
            <person name="Mock T."/>
            <person name="Mueller-Roeber B."/>
            <person name="Pagarete A."/>
            <person name="Parker M."/>
            <person name="Probert I."/>
            <person name="Quesneville H."/>
            <person name="Raines C."/>
            <person name="Rensing S.A."/>
            <person name="Riano-Pachon D.M."/>
            <person name="Richier S."/>
            <person name="Rokitta S."/>
            <person name="Shiraiwa Y."/>
            <person name="Soanes D.M."/>
            <person name="van der Giezen M."/>
            <person name="Wahlund T.M."/>
            <person name="Williams B."/>
            <person name="Wilson W."/>
            <person name="Wolfe G."/>
            <person name="Wurch L.L."/>
        </authorList>
    </citation>
    <scope>NUCLEOTIDE SEQUENCE</scope>
</reference>
<dbReference type="GO" id="GO:0003755">
    <property type="term" value="F:peptidyl-prolyl cis-trans isomerase activity"/>
    <property type="evidence" value="ECO:0007669"/>
    <property type="project" value="UniProtKB-UniRule"/>
</dbReference>
<evidence type="ECO:0000313" key="5">
    <source>
        <dbReference type="EnsemblProtists" id="EOD15299"/>
    </source>
</evidence>
<dbReference type="InterPro" id="IPR002130">
    <property type="entry name" value="Cyclophilin-type_PPIase_dom"/>
</dbReference>
<dbReference type="PIRSF" id="PIRSF001467">
    <property type="entry name" value="Peptidylpro_ismrse"/>
    <property type="match status" value="1"/>
</dbReference>
<dbReference type="SUPFAM" id="SSF50891">
    <property type="entry name" value="Cyclophilin-like"/>
    <property type="match status" value="1"/>
</dbReference>
<dbReference type="HOGENOM" id="CLU_012062_16_0_1"/>
<dbReference type="Pfam" id="PF00160">
    <property type="entry name" value="Pro_isomerase"/>
    <property type="match status" value="1"/>
</dbReference>
<comment type="function">
    <text evidence="3">PPIases accelerate the folding of proteins. It catalyzes the cis-trans isomerization of proline imidic peptide bonds in oligopeptides.</text>
</comment>
<comment type="catalytic activity">
    <reaction evidence="3">
        <text>[protein]-peptidylproline (omega=180) = [protein]-peptidylproline (omega=0)</text>
        <dbReference type="Rhea" id="RHEA:16237"/>
        <dbReference type="Rhea" id="RHEA-COMP:10747"/>
        <dbReference type="Rhea" id="RHEA-COMP:10748"/>
        <dbReference type="ChEBI" id="CHEBI:83833"/>
        <dbReference type="ChEBI" id="CHEBI:83834"/>
        <dbReference type="EC" id="5.2.1.8"/>
    </reaction>
</comment>
<dbReference type="Proteomes" id="UP000013827">
    <property type="component" value="Unassembled WGS sequence"/>
</dbReference>
<dbReference type="EnsemblProtists" id="EOD15299">
    <property type="protein sequence ID" value="EOD15299"/>
    <property type="gene ID" value="EMIHUDRAFT_416224"/>
</dbReference>
<dbReference type="eggNOG" id="KOG0882">
    <property type="taxonomic scope" value="Eukaryota"/>
</dbReference>
<sequence>MGTFVAEIFVDSMPLTASNFLDLARTGFYDGLHFHRVIPGFMDQFGCPFTRDPLSPRAGTGGPPPGSTFVNLATGESIRRSADGTIPDEHTARISNAPGTLSMANTGRKDSGGSQFFINVGQNAFLDWFSPGRSQHPVFGKVVQGYDLIVRISKVPTQADRPLEPITVQSIVIT</sequence>
<protein>
    <recommendedName>
        <fullName evidence="3">Peptidyl-prolyl cis-trans isomerase</fullName>
        <shortName evidence="3">PPIase</shortName>
        <ecNumber evidence="3">5.2.1.8</ecNumber>
    </recommendedName>
</protein>
<name>A0A0D3IVL4_EMIH1</name>
<dbReference type="InterPro" id="IPR029000">
    <property type="entry name" value="Cyclophilin-like_dom_sf"/>
</dbReference>
<evidence type="ECO:0000259" key="4">
    <source>
        <dbReference type="PROSITE" id="PS50072"/>
    </source>
</evidence>
<evidence type="ECO:0000256" key="3">
    <source>
        <dbReference type="RuleBase" id="RU363019"/>
    </source>
</evidence>
<dbReference type="InterPro" id="IPR024936">
    <property type="entry name" value="Cyclophilin-type_PPIase"/>
</dbReference>
<dbReference type="InterPro" id="IPR020892">
    <property type="entry name" value="Cyclophilin-type_PPIase_CS"/>
</dbReference>
<keyword evidence="2 3" id="KW-0413">Isomerase</keyword>
<dbReference type="PROSITE" id="PS00170">
    <property type="entry name" value="CSA_PPIASE_1"/>
    <property type="match status" value="1"/>
</dbReference>
<evidence type="ECO:0000256" key="2">
    <source>
        <dbReference type="ARBA" id="ARBA00023235"/>
    </source>
</evidence>
<dbReference type="InterPro" id="IPR044666">
    <property type="entry name" value="Cyclophilin_A-like"/>
</dbReference>
<dbReference type="GeneID" id="17261445"/>
<comment type="similarity">
    <text evidence="3">Belongs to the cyclophilin-type PPIase family.</text>
</comment>
<evidence type="ECO:0000313" key="6">
    <source>
        <dbReference type="Proteomes" id="UP000013827"/>
    </source>
</evidence>
<dbReference type="PROSITE" id="PS50072">
    <property type="entry name" value="CSA_PPIASE_2"/>
    <property type="match status" value="1"/>
</dbReference>
<keyword evidence="6" id="KW-1185">Reference proteome</keyword>
<reference evidence="5" key="2">
    <citation type="submission" date="2024-10" db="UniProtKB">
        <authorList>
            <consortium name="EnsemblProtists"/>
        </authorList>
    </citation>
    <scope>IDENTIFICATION</scope>
</reference>
<dbReference type="PANTHER" id="PTHR45625:SF4">
    <property type="entry name" value="PEPTIDYLPROLYL ISOMERASE DOMAIN AND WD REPEAT-CONTAINING PROTEIN 1"/>
    <property type="match status" value="1"/>
</dbReference>
<dbReference type="CDD" id="cd00317">
    <property type="entry name" value="cyclophilin"/>
    <property type="match status" value="1"/>
</dbReference>
<accession>A0A0D3IVL4</accession>
<dbReference type="PaxDb" id="2903-EOD15299"/>
<evidence type="ECO:0000256" key="1">
    <source>
        <dbReference type="ARBA" id="ARBA00023110"/>
    </source>
</evidence>
<dbReference type="PANTHER" id="PTHR45625">
    <property type="entry name" value="PEPTIDYL-PROLYL CIS-TRANS ISOMERASE-RELATED"/>
    <property type="match status" value="1"/>
</dbReference>
<keyword evidence="1 3" id="KW-0697">Rotamase</keyword>
<dbReference type="STRING" id="2903.R1E2X2"/>
<dbReference type="RefSeq" id="XP_005767728.1">
    <property type="nucleotide sequence ID" value="XM_005767671.1"/>
</dbReference>
<dbReference type="OMA" id="DQFGCPF"/>
<dbReference type="PRINTS" id="PR00153">
    <property type="entry name" value="CSAPPISMRASE"/>
</dbReference>
<organism evidence="5 6">
    <name type="scientific">Emiliania huxleyi (strain CCMP1516)</name>
    <dbReference type="NCBI Taxonomy" id="280463"/>
    <lineage>
        <taxon>Eukaryota</taxon>
        <taxon>Haptista</taxon>
        <taxon>Haptophyta</taxon>
        <taxon>Prymnesiophyceae</taxon>
        <taxon>Isochrysidales</taxon>
        <taxon>Noelaerhabdaceae</taxon>
        <taxon>Emiliania</taxon>
    </lineage>
</organism>
<dbReference type="KEGG" id="ehx:EMIHUDRAFT_416224"/>
<dbReference type="Gene3D" id="2.40.100.10">
    <property type="entry name" value="Cyclophilin-like"/>
    <property type="match status" value="1"/>
</dbReference>
<dbReference type="EC" id="5.2.1.8" evidence="3"/>
<proteinExistence type="inferred from homology"/>
<feature type="domain" description="PPIase cyclophilin-type" evidence="4">
    <location>
        <begin position="1"/>
        <end position="173"/>
    </location>
</feature>
<dbReference type="GO" id="GO:0006457">
    <property type="term" value="P:protein folding"/>
    <property type="evidence" value="ECO:0007669"/>
    <property type="project" value="InterPro"/>
</dbReference>
<dbReference type="AlphaFoldDB" id="A0A0D3IVL4"/>